<reference evidence="1 2" key="2">
    <citation type="submission" date="2020-03" db="EMBL/GenBank/DDBJ databases">
        <authorList>
            <person name="Ichikawa N."/>
            <person name="Kimura A."/>
            <person name="Kitahashi Y."/>
            <person name="Uohara A."/>
        </authorList>
    </citation>
    <scope>NUCLEOTIDE SEQUENCE [LARGE SCALE GENOMIC DNA]</scope>
    <source>
        <strain evidence="1 2">NBRC 107702</strain>
    </source>
</reference>
<dbReference type="AlphaFoldDB" id="A0A6F8XLR7"/>
<evidence type="ECO:0000313" key="2">
    <source>
        <dbReference type="Proteomes" id="UP000502508"/>
    </source>
</evidence>
<gene>
    <name evidence="1" type="ORF">Pflav_011700</name>
</gene>
<dbReference type="Proteomes" id="UP000502508">
    <property type="component" value="Chromosome"/>
</dbReference>
<proteinExistence type="predicted"/>
<dbReference type="KEGG" id="pfla:Pflav_011700"/>
<keyword evidence="2" id="KW-1185">Reference proteome</keyword>
<evidence type="ECO:0000313" key="1">
    <source>
        <dbReference type="EMBL" id="BCB74760.1"/>
    </source>
</evidence>
<organism evidence="1 2">
    <name type="scientific">Phytohabitans flavus</name>
    <dbReference type="NCBI Taxonomy" id="1076124"/>
    <lineage>
        <taxon>Bacteria</taxon>
        <taxon>Bacillati</taxon>
        <taxon>Actinomycetota</taxon>
        <taxon>Actinomycetes</taxon>
        <taxon>Micromonosporales</taxon>
        <taxon>Micromonosporaceae</taxon>
    </lineage>
</organism>
<accession>A0A6F8XLR7</accession>
<reference evidence="1 2" key="1">
    <citation type="submission" date="2020-03" db="EMBL/GenBank/DDBJ databases">
        <title>Whole genome shotgun sequence of Phytohabitans flavus NBRC 107702.</title>
        <authorList>
            <person name="Komaki H."/>
            <person name="Tamura T."/>
        </authorList>
    </citation>
    <scope>NUCLEOTIDE SEQUENCE [LARGE SCALE GENOMIC DNA]</scope>
    <source>
        <strain evidence="1 2">NBRC 107702</strain>
    </source>
</reference>
<dbReference type="EMBL" id="AP022870">
    <property type="protein sequence ID" value="BCB74760.1"/>
    <property type="molecule type" value="Genomic_DNA"/>
</dbReference>
<sequence length="42" mass="4650">MDELSAAAVVAGPWRMARALSRASCRIGEPPASIHYDEFNFR</sequence>
<name>A0A6F8XLR7_9ACTN</name>
<dbReference type="RefSeq" id="WP_269474460.1">
    <property type="nucleotide sequence ID" value="NZ_AP022870.1"/>
</dbReference>
<protein>
    <submittedName>
        <fullName evidence="1">Uncharacterized protein</fullName>
    </submittedName>
</protein>